<dbReference type="AlphaFoldDB" id="A0A0U1DUJ2"/>
<proteinExistence type="predicted"/>
<protein>
    <recommendedName>
        <fullName evidence="1">DUF559 domain-containing protein</fullName>
    </recommendedName>
</protein>
<name>A0A0U1DUJ2_9MYCO</name>
<dbReference type="EMBL" id="CTEF01000005">
    <property type="protein sequence ID" value="CQD23039.1"/>
    <property type="molecule type" value="Genomic_DNA"/>
</dbReference>
<reference evidence="2 3" key="1">
    <citation type="submission" date="2015-03" db="EMBL/GenBank/DDBJ databases">
        <authorList>
            <person name="Murphy D."/>
        </authorList>
    </citation>
    <scope>NUCLEOTIDE SEQUENCE [LARGE SCALE GENOMIC DNA]</scope>
    <source>
        <strain evidence="2 3">D16</strain>
    </source>
</reference>
<feature type="domain" description="DUF559" evidence="1">
    <location>
        <begin position="250"/>
        <end position="295"/>
    </location>
</feature>
<accession>A0A0U1DUJ2</accession>
<evidence type="ECO:0000259" key="1">
    <source>
        <dbReference type="Pfam" id="PF04480"/>
    </source>
</evidence>
<evidence type="ECO:0000313" key="3">
    <source>
        <dbReference type="Proteomes" id="UP000182227"/>
    </source>
</evidence>
<dbReference type="InterPro" id="IPR007569">
    <property type="entry name" value="DUF559"/>
</dbReference>
<dbReference type="Proteomes" id="UP000182227">
    <property type="component" value="Unassembled WGS sequence"/>
</dbReference>
<evidence type="ECO:0000313" key="2">
    <source>
        <dbReference type="EMBL" id="CQD23039.1"/>
    </source>
</evidence>
<gene>
    <name evidence="2" type="ORF">BN970_05526</name>
</gene>
<organism evidence="2 3">
    <name type="scientific">Mycolicibacterium conceptionense</name>
    <dbReference type="NCBI Taxonomy" id="451644"/>
    <lineage>
        <taxon>Bacteria</taxon>
        <taxon>Bacillati</taxon>
        <taxon>Actinomycetota</taxon>
        <taxon>Actinomycetes</taxon>
        <taxon>Mycobacteriales</taxon>
        <taxon>Mycobacteriaceae</taxon>
        <taxon>Mycolicibacterium</taxon>
    </lineage>
</organism>
<dbReference type="Pfam" id="PF04480">
    <property type="entry name" value="DUF559"/>
    <property type="match status" value="1"/>
</dbReference>
<sequence length="338" mass="37799">MRRQFKVDAEFAHSARSIHRWPCRDRHTAVVVPATGDSHRMSEPFIGTEALASGVVNRYRLNRYHRAILPNIYVDKRTAVSLRQRTVAAWLWSGRDAVIAGAAASALHGAKWVADDVPIELISAKTKPPERVITRQDRIIDGEVARIDGLPVTSVERTAFDLGRRGLIGASVARLDALARATGVKADDVLALAANHRHSRGLRQLERALALFDPGGQSPKETWLRLMLIDAGFPRPQTQIPVLGPDGYPRYFLDMGWEELMLAVEYEGAQHADQLGYDITRTDYLECVGWTHVRVAAGHRRPTIIARVEREWDRLWRPELGITPRRPAFAGPPLELGC</sequence>